<accession>A0A9W4CU85</accession>
<organism evidence="1 2">
    <name type="scientific">Blumeria graminis f. sp. triticale</name>
    <dbReference type="NCBI Taxonomy" id="1689686"/>
    <lineage>
        <taxon>Eukaryota</taxon>
        <taxon>Fungi</taxon>
        <taxon>Dikarya</taxon>
        <taxon>Ascomycota</taxon>
        <taxon>Pezizomycotina</taxon>
        <taxon>Leotiomycetes</taxon>
        <taxon>Erysiphales</taxon>
        <taxon>Erysiphaceae</taxon>
        <taxon>Blumeria</taxon>
    </lineage>
</organism>
<dbReference type="AlphaFoldDB" id="A0A9W4CU85"/>
<gene>
    <name evidence="1" type="ORF">BGTH12_LOCUS13</name>
</gene>
<reference evidence="1" key="1">
    <citation type="submission" date="2020-10" db="EMBL/GenBank/DDBJ databases">
        <authorList>
            <person name="Muller C M."/>
        </authorList>
    </citation>
    <scope>NUCLEOTIDE SEQUENCE</scope>
    <source>
        <strain evidence="1">THUN-12</strain>
    </source>
</reference>
<dbReference type="Proteomes" id="UP000683417">
    <property type="component" value="Unassembled WGS sequence"/>
</dbReference>
<proteinExistence type="predicted"/>
<protein>
    <submittedName>
        <fullName evidence="1">BgTH12-04316</fullName>
    </submittedName>
</protein>
<dbReference type="EMBL" id="CAJHIT010000001">
    <property type="protein sequence ID" value="CAD6498655.1"/>
    <property type="molecule type" value="Genomic_DNA"/>
</dbReference>
<comment type="caution">
    <text evidence="1">The sequence shown here is derived from an EMBL/GenBank/DDBJ whole genome shotgun (WGS) entry which is preliminary data.</text>
</comment>
<evidence type="ECO:0000313" key="2">
    <source>
        <dbReference type="Proteomes" id="UP000683417"/>
    </source>
</evidence>
<sequence>MCSLESQISGMCFSKGKFDPRRLPAFGSVTKLTKKLKNAKDSHQTRK</sequence>
<evidence type="ECO:0000313" key="1">
    <source>
        <dbReference type="EMBL" id="CAD6498655.1"/>
    </source>
</evidence>
<name>A0A9W4CU85_BLUGR</name>